<organism evidence="2 3">
    <name type="scientific">Oldenlandia corymbosa var. corymbosa</name>
    <dbReference type="NCBI Taxonomy" id="529605"/>
    <lineage>
        <taxon>Eukaryota</taxon>
        <taxon>Viridiplantae</taxon>
        <taxon>Streptophyta</taxon>
        <taxon>Embryophyta</taxon>
        <taxon>Tracheophyta</taxon>
        <taxon>Spermatophyta</taxon>
        <taxon>Magnoliopsida</taxon>
        <taxon>eudicotyledons</taxon>
        <taxon>Gunneridae</taxon>
        <taxon>Pentapetalae</taxon>
        <taxon>asterids</taxon>
        <taxon>lamiids</taxon>
        <taxon>Gentianales</taxon>
        <taxon>Rubiaceae</taxon>
        <taxon>Rubioideae</taxon>
        <taxon>Spermacoceae</taxon>
        <taxon>Hedyotis-Oldenlandia complex</taxon>
        <taxon>Oldenlandia</taxon>
    </lineage>
</organism>
<dbReference type="EMBL" id="OX459123">
    <property type="protein sequence ID" value="CAI9109404.1"/>
    <property type="molecule type" value="Genomic_DNA"/>
</dbReference>
<evidence type="ECO:0000256" key="1">
    <source>
        <dbReference type="SAM" id="MobiDB-lite"/>
    </source>
</evidence>
<feature type="region of interest" description="Disordered" evidence="1">
    <location>
        <begin position="1"/>
        <end position="69"/>
    </location>
</feature>
<proteinExistence type="predicted"/>
<sequence length="118" mass="13447">MELGIKEQETSEGHDTNAKHCTVITGAENNDAKDDVQDDTKVENSPKQLAARGRIDGEIQMEDDPNKNDQQKQLVVFDSVITNKLQISQEDVEDTNESVHKEEESDKLWLRRQALRNK</sequence>
<dbReference type="AlphaFoldDB" id="A0AAV1DNN6"/>
<accession>A0AAV1DNN6</accession>
<feature type="compositionally biased region" description="Basic and acidic residues" evidence="1">
    <location>
        <begin position="30"/>
        <end position="44"/>
    </location>
</feature>
<keyword evidence="3" id="KW-1185">Reference proteome</keyword>
<gene>
    <name evidence="2" type="ORF">OLC1_LOCUS17315</name>
</gene>
<reference evidence="2" key="1">
    <citation type="submission" date="2023-03" db="EMBL/GenBank/DDBJ databases">
        <authorList>
            <person name="Julca I."/>
        </authorList>
    </citation>
    <scope>NUCLEOTIDE SEQUENCE</scope>
</reference>
<name>A0AAV1DNN6_OLDCO</name>
<protein>
    <submittedName>
        <fullName evidence="2">OLC1v1009220C1</fullName>
    </submittedName>
</protein>
<evidence type="ECO:0000313" key="3">
    <source>
        <dbReference type="Proteomes" id="UP001161247"/>
    </source>
</evidence>
<feature type="compositionally biased region" description="Basic and acidic residues" evidence="1">
    <location>
        <begin position="97"/>
        <end position="109"/>
    </location>
</feature>
<feature type="region of interest" description="Disordered" evidence="1">
    <location>
        <begin position="88"/>
        <end position="118"/>
    </location>
</feature>
<evidence type="ECO:0000313" key="2">
    <source>
        <dbReference type="EMBL" id="CAI9109404.1"/>
    </source>
</evidence>
<dbReference type="Proteomes" id="UP001161247">
    <property type="component" value="Chromosome 6"/>
</dbReference>
<feature type="compositionally biased region" description="Basic and acidic residues" evidence="1">
    <location>
        <begin position="1"/>
        <end position="18"/>
    </location>
</feature>